<evidence type="ECO:0000256" key="3">
    <source>
        <dbReference type="ARBA" id="ARBA00023274"/>
    </source>
</evidence>
<dbReference type="GO" id="GO:0005840">
    <property type="term" value="C:ribosome"/>
    <property type="evidence" value="ECO:0007669"/>
    <property type="project" value="UniProtKB-KW"/>
</dbReference>
<dbReference type="NCBIfam" id="TIGR00030">
    <property type="entry name" value="S21p"/>
    <property type="match status" value="1"/>
</dbReference>
<feature type="region of interest" description="Disordered" evidence="6">
    <location>
        <begin position="48"/>
        <end position="67"/>
    </location>
</feature>
<dbReference type="GO" id="GO:0006412">
    <property type="term" value="P:translation"/>
    <property type="evidence" value="ECO:0007669"/>
    <property type="project" value="UniProtKB-UniRule"/>
</dbReference>
<dbReference type="EMBL" id="MFJA01000031">
    <property type="protein sequence ID" value="OGG03321.1"/>
    <property type="molecule type" value="Genomic_DNA"/>
</dbReference>
<organism evidence="7 8">
    <name type="scientific">Candidatus Gottesmanbacteria bacterium RBG_16_37_8</name>
    <dbReference type="NCBI Taxonomy" id="1798371"/>
    <lineage>
        <taxon>Bacteria</taxon>
        <taxon>Candidatus Gottesmaniibacteriota</taxon>
    </lineage>
</organism>
<reference evidence="7 8" key="1">
    <citation type="journal article" date="2016" name="Nat. Commun.">
        <title>Thousands of microbial genomes shed light on interconnected biogeochemical processes in an aquifer system.</title>
        <authorList>
            <person name="Anantharaman K."/>
            <person name="Brown C.T."/>
            <person name="Hug L.A."/>
            <person name="Sharon I."/>
            <person name="Castelle C.J."/>
            <person name="Probst A.J."/>
            <person name="Thomas B.C."/>
            <person name="Singh A."/>
            <person name="Wilkins M.J."/>
            <person name="Karaoz U."/>
            <person name="Brodie E.L."/>
            <person name="Williams K.H."/>
            <person name="Hubbard S.S."/>
            <person name="Banfield J.F."/>
        </authorList>
    </citation>
    <scope>NUCLEOTIDE SEQUENCE [LARGE SCALE GENOMIC DNA]</scope>
</reference>
<keyword evidence="2 5" id="KW-0689">Ribosomal protein</keyword>
<dbReference type="AlphaFoldDB" id="A0A1F5YSY1"/>
<evidence type="ECO:0000313" key="8">
    <source>
        <dbReference type="Proteomes" id="UP000176665"/>
    </source>
</evidence>
<comment type="caution">
    <text evidence="7">The sequence shown here is derived from an EMBL/GenBank/DDBJ whole genome shotgun (WGS) entry which is preliminary data.</text>
</comment>
<name>A0A1F5YSY1_9BACT</name>
<feature type="compositionally biased region" description="Basic residues" evidence="6">
    <location>
        <begin position="55"/>
        <end position="67"/>
    </location>
</feature>
<dbReference type="Pfam" id="PF01165">
    <property type="entry name" value="Ribosomal_S21"/>
    <property type="match status" value="1"/>
</dbReference>
<keyword evidence="3 5" id="KW-0687">Ribonucleoprotein</keyword>
<dbReference type="InterPro" id="IPR001911">
    <property type="entry name" value="Ribosomal_bS21"/>
</dbReference>
<dbReference type="STRING" id="1798371.A2W14_02405"/>
<evidence type="ECO:0000256" key="1">
    <source>
        <dbReference type="ARBA" id="ARBA00006640"/>
    </source>
</evidence>
<comment type="similarity">
    <text evidence="1 5">Belongs to the bacterial ribosomal protein bS21 family.</text>
</comment>
<dbReference type="GO" id="GO:1990904">
    <property type="term" value="C:ribonucleoprotein complex"/>
    <property type="evidence" value="ECO:0007669"/>
    <property type="project" value="UniProtKB-KW"/>
</dbReference>
<evidence type="ECO:0000313" key="7">
    <source>
        <dbReference type="EMBL" id="OGG03321.1"/>
    </source>
</evidence>
<proteinExistence type="inferred from homology"/>
<dbReference type="Proteomes" id="UP000176665">
    <property type="component" value="Unassembled WGS sequence"/>
</dbReference>
<sequence>MVYVKAQPGDTSDSVIRKFTKKVIAEGLLLEFKKKEFYQKPAEIRKEAKKEIARRQKARRRGRLKNR</sequence>
<accession>A0A1F5YSY1</accession>
<evidence type="ECO:0000256" key="2">
    <source>
        <dbReference type="ARBA" id="ARBA00022980"/>
    </source>
</evidence>
<dbReference type="Gene3D" id="1.20.5.1150">
    <property type="entry name" value="Ribosomal protein S8"/>
    <property type="match status" value="1"/>
</dbReference>
<dbReference type="GO" id="GO:0003735">
    <property type="term" value="F:structural constituent of ribosome"/>
    <property type="evidence" value="ECO:0007669"/>
    <property type="project" value="InterPro"/>
</dbReference>
<protein>
    <recommendedName>
        <fullName evidence="4 5">Small ribosomal subunit protein bS21</fullName>
    </recommendedName>
</protein>
<dbReference type="HAMAP" id="MF_00358">
    <property type="entry name" value="Ribosomal_bS21"/>
    <property type="match status" value="1"/>
</dbReference>
<evidence type="ECO:0000256" key="4">
    <source>
        <dbReference type="ARBA" id="ARBA00035135"/>
    </source>
</evidence>
<dbReference type="InterPro" id="IPR038380">
    <property type="entry name" value="Ribosomal_bS21_sf"/>
</dbReference>
<evidence type="ECO:0000256" key="6">
    <source>
        <dbReference type="SAM" id="MobiDB-lite"/>
    </source>
</evidence>
<gene>
    <name evidence="5" type="primary">rpsU</name>
    <name evidence="7" type="ORF">A2W14_02405</name>
</gene>
<evidence type="ECO:0000256" key="5">
    <source>
        <dbReference type="HAMAP-Rule" id="MF_00358"/>
    </source>
</evidence>